<keyword evidence="8" id="KW-0119">Carbohydrate metabolism</keyword>
<evidence type="ECO:0000313" key="12">
    <source>
        <dbReference type="Proteomes" id="UP000443014"/>
    </source>
</evidence>
<dbReference type="FunFam" id="3.40.225.10:FF:000001">
    <property type="entry name" value="L-ribulose-5-phosphate 4-epimerase UlaF"/>
    <property type="match status" value="1"/>
</dbReference>
<dbReference type="NCBIfam" id="NF009002">
    <property type="entry name" value="PRK12347.1"/>
    <property type="match status" value="1"/>
</dbReference>
<dbReference type="NCBIfam" id="NF006047">
    <property type="entry name" value="PRK08193.1"/>
    <property type="match status" value="1"/>
</dbReference>
<dbReference type="SMART" id="SM01007">
    <property type="entry name" value="Aldolase_II"/>
    <property type="match status" value="1"/>
</dbReference>
<dbReference type="PANTHER" id="PTHR22789:SF8">
    <property type="entry name" value="L-RIBULOSE-5-PHOSPHATE 4-EPIMERASE SGBE"/>
    <property type="match status" value="1"/>
</dbReference>
<evidence type="ECO:0000256" key="1">
    <source>
        <dbReference type="ARBA" id="ARBA00001726"/>
    </source>
</evidence>
<evidence type="ECO:0000256" key="2">
    <source>
        <dbReference type="ARBA" id="ARBA00001947"/>
    </source>
</evidence>
<evidence type="ECO:0000256" key="5">
    <source>
        <dbReference type="ARBA" id="ARBA00022723"/>
    </source>
</evidence>
<evidence type="ECO:0000256" key="7">
    <source>
        <dbReference type="ARBA" id="ARBA00023235"/>
    </source>
</evidence>
<dbReference type="NCBIfam" id="TIGR00760">
    <property type="entry name" value="araD"/>
    <property type="match status" value="1"/>
</dbReference>
<dbReference type="AlphaFoldDB" id="A0ABD6HUT2"/>
<evidence type="ECO:0000256" key="3">
    <source>
        <dbReference type="ARBA" id="ARBA00010037"/>
    </source>
</evidence>
<dbReference type="Proteomes" id="UP000443014">
    <property type="component" value="Unassembled WGS sequence"/>
</dbReference>
<evidence type="ECO:0000259" key="10">
    <source>
        <dbReference type="SMART" id="SM01007"/>
    </source>
</evidence>
<dbReference type="CDD" id="cd00398">
    <property type="entry name" value="Aldolase_II"/>
    <property type="match status" value="1"/>
</dbReference>
<dbReference type="InterPro" id="IPR050197">
    <property type="entry name" value="Aldolase_class_II_sugar_metab"/>
</dbReference>
<evidence type="ECO:0000256" key="8">
    <source>
        <dbReference type="ARBA" id="ARBA00023277"/>
    </source>
</evidence>
<evidence type="ECO:0000256" key="4">
    <source>
        <dbReference type="ARBA" id="ARBA00013186"/>
    </source>
</evidence>
<reference evidence="11 12" key="1">
    <citation type="submission" date="2019-11" db="EMBL/GenBank/DDBJ databases">
        <title>Whole genome sequence of a plant growth promoting strain Serratia marcescens BTL07 isolated from the rhizoplane of Chili (Capsicum annuum).</title>
        <authorList>
            <person name="Dutta S."/>
            <person name="Khatun A."/>
            <person name="Gupta D.R."/>
            <person name="Surovy M.Z."/>
            <person name="Rahman M.M."/>
            <person name="Mahmud N.U."/>
            <person name="Emes R."/>
            <person name="Warry A."/>
            <person name="West H."/>
            <person name="Clarke M.L."/>
            <person name="Islam M.T."/>
        </authorList>
    </citation>
    <scope>NUCLEOTIDE SEQUENCE [LARGE SCALE GENOMIC DNA]</scope>
    <source>
        <strain evidence="11 12">BTL07</strain>
    </source>
</reference>
<gene>
    <name evidence="11" type="primary">araD</name>
    <name evidence="11" type="ORF">GMA22_23080</name>
</gene>
<proteinExistence type="inferred from homology"/>
<protein>
    <recommendedName>
        <fullName evidence="4 9">L-ribulose-5-phosphate 4-epimerase</fullName>
        <ecNumber evidence="4 9">5.1.3.4</ecNumber>
    </recommendedName>
</protein>
<dbReference type="EC" id="5.1.3.4" evidence="4 9"/>
<evidence type="ECO:0000256" key="6">
    <source>
        <dbReference type="ARBA" id="ARBA00022833"/>
    </source>
</evidence>
<organism evidence="11 12">
    <name type="scientific">Serratia marcescens</name>
    <dbReference type="NCBI Taxonomy" id="615"/>
    <lineage>
        <taxon>Bacteria</taxon>
        <taxon>Pseudomonadati</taxon>
        <taxon>Pseudomonadota</taxon>
        <taxon>Gammaproteobacteria</taxon>
        <taxon>Enterobacterales</taxon>
        <taxon>Yersiniaceae</taxon>
        <taxon>Serratia</taxon>
    </lineage>
</organism>
<dbReference type="RefSeq" id="WP_156866483.1">
    <property type="nucleotide sequence ID" value="NZ_WNKC01000007.1"/>
</dbReference>
<comment type="catalytic activity">
    <reaction evidence="1">
        <text>L-ribulose 5-phosphate = D-xylulose 5-phosphate</text>
        <dbReference type="Rhea" id="RHEA:22368"/>
        <dbReference type="ChEBI" id="CHEBI:57737"/>
        <dbReference type="ChEBI" id="CHEBI:58226"/>
        <dbReference type="EC" id="5.1.3.4"/>
    </reaction>
</comment>
<dbReference type="GO" id="GO:0019568">
    <property type="term" value="P:arabinose catabolic process"/>
    <property type="evidence" value="ECO:0007669"/>
    <property type="project" value="UniProtKB-UniRule"/>
</dbReference>
<dbReference type="GO" id="GO:0046872">
    <property type="term" value="F:metal ion binding"/>
    <property type="evidence" value="ECO:0007669"/>
    <property type="project" value="UniProtKB-KW"/>
</dbReference>
<dbReference type="InterPro" id="IPR004661">
    <property type="entry name" value="AraD"/>
</dbReference>
<keyword evidence="6" id="KW-0862">Zinc</keyword>
<sequence>MLTQLKQQVLEANLDLPRHKLVTFTWGNVSAVDRERGLVVIKPSGVEYEHMMAEDMVVVDLASGRTVEGVKKPSSDTATHLALYREFADIGGIVHTHSRHATIWAQAGLDIPAWGTTHADYFYGAIPCTRLMTQDEIEHDYELETGNVIIETFRRRDINPNAIPAVLVNAHGPFAWGKDAHNAVHNAVVLEEIAYMGIFSRQLTPGIHSMQRELLDKHYLRKHGQHAYYGQ</sequence>
<evidence type="ECO:0000256" key="9">
    <source>
        <dbReference type="NCBIfam" id="TIGR00760"/>
    </source>
</evidence>
<dbReference type="Pfam" id="PF00596">
    <property type="entry name" value="Aldolase_II"/>
    <property type="match status" value="1"/>
</dbReference>
<name>A0ABD6HUT2_SERMA</name>
<dbReference type="SUPFAM" id="SSF53639">
    <property type="entry name" value="AraD/HMP-PK domain-like"/>
    <property type="match status" value="1"/>
</dbReference>
<accession>A0ABD6HUT2</accession>
<dbReference type="Gene3D" id="3.40.225.10">
    <property type="entry name" value="Class II aldolase/adducin N-terminal domain"/>
    <property type="match status" value="1"/>
</dbReference>
<dbReference type="InterPro" id="IPR001303">
    <property type="entry name" value="Aldolase_II/adducin_N"/>
</dbReference>
<dbReference type="GO" id="GO:0008742">
    <property type="term" value="F:L-ribulose-phosphate 4-epimerase activity"/>
    <property type="evidence" value="ECO:0007669"/>
    <property type="project" value="UniProtKB-UniRule"/>
</dbReference>
<keyword evidence="7 11" id="KW-0413">Isomerase</keyword>
<feature type="domain" description="Class II aldolase/adducin N-terminal" evidence="10">
    <location>
        <begin position="7"/>
        <end position="198"/>
    </location>
</feature>
<dbReference type="EMBL" id="WNKC01000007">
    <property type="protein sequence ID" value="MVF06125.1"/>
    <property type="molecule type" value="Genomic_DNA"/>
</dbReference>
<dbReference type="InterPro" id="IPR036409">
    <property type="entry name" value="Aldolase_II/adducin_N_sf"/>
</dbReference>
<dbReference type="NCBIfam" id="NF009003">
    <property type="entry name" value="PRK12348.1"/>
    <property type="match status" value="1"/>
</dbReference>
<comment type="caution">
    <text evidence="11">The sequence shown here is derived from an EMBL/GenBank/DDBJ whole genome shotgun (WGS) entry which is preliminary data.</text>
</comment>
<comment type="similarity">
    <text evidence="3">Belongs to the aldolase class II family. AraD/FucA subfamily.</text>
</comment>
<keyword evidence="5" id="KW-0479">Metal-binding</keyword>
<evidence type="ECO:0000313" key="11">
    <source>
        <dbReference type="EMBL" id="MVF06125.1"/>
    </source>
</evidence>
<dbReference type="PANTHER" id="PTHR22789">
    <property type="entry name" value="FUCULOSE PHOSPHATE ALDOLASE"/>
    <property type="match status" value="1"/>
</dbReference>
<comment type="cofactor">
    <cofactor evidence="2">
        <name>Zn(2+)</name>
        <dbReference type="ChEBI" id="CHEBI:29105"/>
    </cofactor>
</comment>